<dbReference type="PANTHER" id="PTHR43795">
    <property type="entry name" value="BIFUNCTIONAL ASPARTATE AMINOTRANSFERASE AND GLUTAMATE/ASPARTATE-PREPHENATE AMINOTRANSFERASE-RELATED"/>
    <property type="match status" value="1"/>
</dbReference>
<dbReference type="SUPFAM" id="SSF53383">
    <property type="entry name" value="PLP-dependent transferases"/>
    <property type="match status" value="2"/>
</dbReference>
<accession>A0A5C7GZY1</accession>
<dbReference type="InterPro" id="IPR015422">
    <property type="entry name" value="PyrdxlP-dep_Trfase_small"/>
</dbReference>
<feature type="transmembrane region" description="Helical" evidence="5">
    <location>
        <begin position="21"/>
        <end position="43"/>
    </location>
</feature>
<dbReference type="InterPro" id="IPR037029">
    <property type="entry name" value="Alliinase_N_sf"/>
</dbReference>
<dbReference type="InterPro" id="IPR006948">
    <property type="entry name" value="Alliinase_C"/>
</dbReference>
<dbReference type="OrthoDB" id="2020362at2759"/>
<evidence type="ECO:0000259" key="6">
    <source>
        <dbReference type="Pfam" id="PF04864"/>
    </source>
</evidence>
<evidence type="ECO:0000256" key="2">
    <source>
        <dbReference type="ARBA" id="ARBA00006312"/>
    </source>
</evidence>
<dbReference type="GO" id="GO:0016846">
    <property type="term" value="F:carbon-sulfur lyase activity"/>
    <property type="evidence" value="ECO:0007669"/>
    <property type="project" value="InterPro"/>
</dbReference>
<dbReference type="GO" id="GO:0008483">
    <property type="term" value="F:transaminase activity"/>
    <property type="evidence" value="ECO:0007669"/>
    <property type="project" value="UniProtKB-KW"/>
</dbReference>
<proteinExistence type="inferred from homology"/>
<keyword evidence="8" id="KW-1185">Reference proteome</keyword>
<keyword evidence="3" id="KW-0032">Aminotransferase</keyword>
<dbReference type="PANTHER" id="PTHR43795:SF22">
    <property type="entry name" value="TRYPTOPHAN AMINOTRANSFERASE-RELATED PROTEIN 2"/>
    <property type="match status" value="1"/>
</dbReference>
<dbReference type="InterPro" id="IPR015421">
    <property type="entry name" value="PyrdxlP-dep_Trfase_major"/>
</dbReference>
<keyword evidence="5" id="KW-1133">Transmembrane helix</keyword>
<gene>
    <name evidence="7" type="ORF">EZV62_022747</name>
</gene>
<reference evidence="8" key="1">
    <citation type="journal article" date="2019" name="Gigascience">
        <title>De novo genome assembly of the endangered Acer yangbiense, a plant species with extremely small populations endemic to Yunnan Province, China.</title>
        <authorList>
            <person name="Yang J."/>
            <person name="Wariss H.M."/>
            <person name="Tao L."/>
            <person name="Zhang R."/>
            <person name="Yun Q."/>
            <person name="Hollingsworth P."/>
            <person name="Dao Z."/>
            <person name="Luo G."/>
            <person name="Guo H."/>
            <person name="Ma Y."/>
            <person name="Sun W."/>
        </authorList>
    </citation>
    <scope>NUCLEOTIDE SEQUENCE [LARGE SCALE GENOMIC DNA]</scope>
    <source>
        <strain evidence="8">cv. Malutang</strain>
    </source>
</reference>
<dbReference type="Pfam" id="PF04864">
    <property type="entry name" value="Alliinase_C"/>
    <property type="match status" value="2"/>
</dbReference>
<comment type="caution">
    <text evidence="7">The sequence shown here is derived from an EMBL/GenBank/DDBJ whole genome shotgun (WGS) entry which is preliminary data.</text>
</comment>
<feature type="domain" description="Alliinase C-terminal" evidence="6">
    <location>
        <begin position="89"/>
        <end position="447"/>
    </location>
</feature>
<keyword evidence="5" id="KW-0812">Transmembrane</keyword>
<feature type="domain" description="Alliinase C-terminal" evidence="6">
    <location>
        <begin position="451"/>
        <end position="567"/>
    </location>
</feature>
<sequence>MLCFGTLVLKFFREMGKIFHLVSLKHLLLVSIALNVSLILRVINISEKKILHSSSAHVSKNNIHLSSSSSLTSFANARIEAQDGEERVINLDHGDPTMYEKYWQQEGDKTTIVIPGWQSLSYFSDVSNICWFLEPEFAKEVVRLHKVVGNAIAENRHIVVGTGSTQLFQAALYALSPQDALEPISVVSAAPYYSSYPSITDCLKSGLYKWAGDAHSFKKEGPYIELVTSPNNPDGFVRQSVVNRSEGILVHDLAYYWPQYTSISFPADHDLMLFTVSKSTGHAGMRIGWAIVKDTEVAKKMTKYIELNTIGVSKDSQLRAAKVLKVVSNSCESSSSEGENFFEFSHNQLATRWELLRLAVQKSGQFSVPEFAPQFCTFLGRDFKPQPAFAWLKCEQEEVNDCESFLRSKKMLTRSGKHFGFSPKYVRISMLDRDQNYNLFVERLSNIISSCGDPTMYEKYWQQMDDKTTILIPGWQFLSYYSDASNICWFLEPKFAKEVFRLQRVVRNAITENRHIVVRTGSSQLFQAALYALSSHDASKPISVVFEAPYHSAYPSTTNFLKSGLYK</sequence>
<dbReference type="Gene3D" id="3.90.1150.10">
    <property type="entry name" value="Aspartate Aminotransferase, domain 1"/>
    <property type="match status" value="1"/>
</dbReference>
<keyword evidence="3" id="KW-0808">Transferase</keyword>
<dbReference type="InterPro" id="IPR015424">
    <property type="entry name" value="PyrdxlP-dep_Trfase"/>
</dbReference>
<dbReference type="InterPro" id="IPR050478">
    <property type="entry name" value="Ethylene_sulfur-biosynth"/>
</dbReference>
<dbReference type="Proteomes" id="UP000323000">
    <property type="component" value="Chromosome 11"/>
</dbReference>
<organism evidence="7 8">
    <name type="scientific">Acer yangbiense</name>
    <dbReference type="NCBI Taxonomy" id="1000413"/>
    <lineage>
        <taxon>Eukaryota</taxon>
        <taxon>Viridiplantae</taxon>
        <taxon>Streptophyta</taxon>
        <taxon>Embryophyta</taxon>
        <taxon>Tracheophyta</taxon>
        <taxon>Spermatophyta</taxon>
        <taxon>Magnoliopsida</taxon>
        <taxon>eudicotyledons</taxon>
        <taxon>Gunneridae</taxon>
        <taxon>Pentapetalae</taxon>
        <taxon>rosids</taxon>
        <taxon>malvids</taxon>
        <taxon>Sapindales</taxon>
        <taxon>Sapindaceae</taxon>
        <taxon>Hippocastanoideae</taxon>
        <taxon>Acereae</taxon>
        <taxon>Acer</taxon>
    </lineage>
</organism>
<dbReference type="GO" id="GO:0006520">
    <property type="term" value="P:amino acid metabolic process"/>
    <property type="evidence" value="ECO:0007669"/>
    <property type="project" value="TreeGrafter"/>
</dbReference>
<evidence type="ECO:0000256" key="1">
    <source>
        <dbReference type="ARBA" id="ARBA00001933"/>
    </source>
</evidence>
<dbReference type="CDD" id="cd00609">
    <property type="entry name" value="AAT_like"/>
    <property type="match status" value="1"/>
</dbReference>
<name>A0A5C7GZY1_9ROSI</name>
<keyword evidence="4" id="KW-0663">Pyridoxal phosphate</keyword>
<evidence type="ECO:0000256" key="5">
    <source>
        <dbReference type="SAM" id="Phobius"/>
    </source>
</evidence>
<evidence type="ECO:0000256" key="3">
    <source>
        <dbReference type="ARBA" id="ARBA00022576"/>
    </source>
</evidence>
<evidence type="ECO:0000313" key="8">
    <source>
        <dbReference type="Proteomes" id="UP000323000"/>
    </source>
</evidence>
<dbReference type="Gene3D" id="2.10.25.30">
    <property type="entry name" value="EGF-like, alliinase"/>
    <property type="match status" value="1"/>
</dbReference>
<dbReference type="AlphaFoldDB" id="A0A5C7GZY1"/>
<evidence type="ECO:0000313" key="7">
    <source>
        <dbReference type="EMBL" id="TXG50223.1"/>
    </source>
</evidence>
<comment type="cofactor">
    <cofactor evidence="1">
        <name>pyridoxal 5'-phosphate</name>
        <dbReference type="ChEBI" id="CHEBI:597326"/>
    </cofactor>
</comment>
<evidence type="ECO:0000256" key="4">
    <source>
        <dbReference type="ARBA" id="ARBA00022898"/>
    </source>
</evidence>
<keyword evidence="5" id="KW-0472">Membrane</keyword>
<dbReference type="Gene3D" id="3.40.640.10">
    <property type="entry name" value="Type I PLP-dependent aspartate aminotransferase-like (Major domain)"/>
    <property type="match status" value="2"/>
</dbReference>
<comment type="similarity">
    <text evidence="2">Belongs to the alliinase family.</text>
</comment>
<protein>
    <recommendedName>
        <fullName evidence="6">Alliinase C-terminal domain-containing protein</fullName>
    </recommendedName>
</protein>
<dbReference type="EMBL" id="VAHF01000011">
    <property type="protein sequence ID" value="TXG50223.1"/>
    <property type="molecule type" value="Genomic_DNA"/>
</dbReference>